<dbReference type="AlphaFoldDB" id="A0A182NY30"/>
<proteinExistence type="predicted"/>
<dbReference type="VEuPathDB" id="VectorBase:ADIR014737"/>
<accession>A0A182NY30</accession>
<organism evidence="1 2">
    <name type="scientific">Anopheles dirus</name>
    <dbReference type="NCBI Taxonomy" id="7168"/>
    <lineage>
        <taxon>Eukaryota</taxon>
        <taxon>Metazoa</taxon>
        <taxon>Ecdysozoa</taxon>
        <taxon>Arthropoda</taxon>
        <taxon>Hexapoda</taxon>
        <taxon>Insecta</taxon>
        <taxon>Pterygota</taxon>
        <taxon>Neoptera</taxon>
        <taxon>Endopterygota</taxon>
        <taxon>Diptera</taxon>
        <taxon>Nematocera</taxon>
        <taxon>Culicoidea</taxon>
        <taxon>Culicidae</taxon>
        <taxon>Anophelinae</taxon>
        <taxon>Anopheles</taxon>
    </lineage>
</organism>
<keyword evidence="2" id="KW-1185">Reference proteome</keyword>
<reference evidence="1" key="2">
    <citation type="submission" date="2020-05" db="UniProtKB">
        <authorList>
            <consortium name="EnsemblMetazoa"/>
        </authorList>
    </citation>
    <scope>IDENTIFICATION</scope>
    <source>
        <strain evidence="1">WRAIR2</strain>
    </source>
</reference>
<protein>
    <submittedName>
        <fullName evidence="1">Uncharacterized protein</fullName>
    </submittedName>
</protein>
<sequence length="30" mass="3408">MFSSQNTGTVCQCIYTGTLIWFVNVSTRIH</sequence>
<evidence type="ECO:0000313" key="1">
    <source>
        <dbReference type="EnsemblMetazoa" id="ADIR014737-PA"/>
    </source>
</evidence>
<dbReference type="Proteomes" id="UP000075884">
    <property type="component" value="Unassembled WGS sequence"/>
</dbReference>
<name>A0A182NY30_9DIPT</name>
<dbReference type="EnsemblMetazoa" id="ADIR014737-RA">
    <property type="protein sequence ID" value="ADIR014737-PA"/>
    <property type="gene ID" value="ADIR014737"/>
</dbReference>
<evidence type="ECO:0000313" key="2">
    <source>
        <dbReference type="Proteomes" id="UP000075884"/>
    </source>
</evidence>
<reference evidence="2" key="1">
    <citation type="submission" date="2013-03" db="EMBL/GenBank/DDBJ databases">
        <title>The Genome Sequence of Anopheles dirus WRAIR2.</title>
        <authorList>
            <consortium name="The Broad Institute Genomics Platform"/>
            <person name="Neafsey D.E."/>
            <person name="Walton C."/>
            <person name="Walker B."/>
            <person name="Young S.K."/>
            <person name="Zeng Q."/>
            <person name="Gargeya S."/>
            <person name="Fitzgerald M."/>
            <person name="Haas B."/>
            <person name="Abouelleil A."/>
            <person name="Allen A.W."/>
            <person name="Alvarado L."/>
            <person name="Arachchi H.M."/>
            <person name="Berlin A.M."/>
            <person name="Chapman S.B."/>
            <person name="Gainer-Dewar J."/>
            <person name="Goldberg J."/>
            <person name="Griggs A."/>
            <person name="Gujja S."/>
            <person name="Hansen M."/>
            <person name="Howarth C."/>
            <person name="Imamovic A."/>
            <person name="Ireland A."/>
            <person name="Larimer J."/>
            <person name="McCowan C."/>
            <person name="Murphy C."/>
            <person name="Pearson M."/>
            <person name="Poon T.W."/>
            <person name="Priest M."/>
            <person name="Roberts A."/>
            <person name="Saif S."/>
            <person name="Shea T."/>
            <person name="Sisk P."/>
            <person name="Sykes S."/>
            <person name="Wortman J."/>
            <person name="Nusbaum C."/>
            <person name="Birren B."/>
        </authorList>
    </citation>
    <scope>NUCLEOTIDE SEQUENCE [LARGE SCALE GENOMIC DNA]</scope>
    <source>
        <strain evidence="2">WRAIR2</strain>
    </source>
</reference>